<dbReference type="Proteomes" id="UP000229753">
    <property type="component" value="Unassembled WGS sequence"/>
</dbReference>
<dbReference type="EMBL" id="PFNO01000048">
    <property type="protein sequence ID" value="PIZ49531.1"/>
    <property type="molecule type" value="Genomic_DNA"/>
</dbReference>
<comment type="caution">
    <text evidence="2">The sequence shown here is derived from an EMBL/GenBank/DDBJ whole genome shotgun (WGS) entry which is preliminary data.</text>
</comment>
<keyword evidence="1" id="KW-0812">Transmembrane</keyword>
<feature type="transmembrane region" description="Helical" evidence="1">
    <location>
        <begin position="35"/>
        <end position="56"/>
    </location>
</feature>
<organism evidence="2 3">
    <name type="scientific">Candidatus Woesebacteria bacterium CG_4_10_14_0_2_um_filter_39_14</name>
    <dbReference type="NCBI Taxonomy" id="1975054"/>
    <lineage>
        <taxon>Bacteria</taxon>
        <taxon>Candidatus Woeseibacteriota</taxon>
    </lineage>
</organism>
<protein>
    <submittedName>
        <fullName evidence="2">Uncharacterized protein</fullName>
    </submittedName>
</protein>
<evidence type="ECO:0000313" key="2">
    <source>
        <dbReference type="EMBL" id="PIZ49531.1"/>
    </source>
</evidence>
<feature type="transmembrane region" description="Helical" evidence="1">
    <location>
        <begin position="12"/>
        <end position="29"/>
    </location>
</feature>
<keyword evidence="1" id="KW-1133">Transmembrane helix</keyword>
<sequence>MKFGKKTKESISRAFIWVSVLSVILAGVGAMGTDIWLASTQWLLVAAVSILFAIYLKMS</sequence>
<proteinExistence type="predicted"/>
<keyword evidence="1" id="KW-0472">Membrane</keyword>
<evidence type="ECO:0000256" key="1">
    <source>
        <dbReference type="SAM" id="Phobius"/>
    </source>
</evidence>
<dbReference type="AlphaFoldDB" id="A0A2M7TNF2"/>
<name>A0A2M7TNF2_9BACT</name>
<accession>A0A2M7TNF2</accession>
<evidence type="ECO:0000313" key="3">
    <source>
        <dbReference type="Proteomes" id="UP000229753"/>
    </source>
</evidence>
<gene>
    <name evidence="2" type="ORF">COY29_01630</name>
</gene>
<reference evidence="3" key="1">
    <citation type="submission" date="2017-09" db="EMBL/GenBank/DDBJ databases">
        <title>Depth-based differentiation of microbial function through sediment-hosted aquifers and enrichment of novel symbionts in the deep terrestrial subsurface.</title>
        <authorList>
            <person name="Probst A.J."/>
            <person name="Ladd B."/>
            <person name="Jarett J.K."/>
            <person name="Geller-Mcgrath D.E."/>
            <person name="Sieber C.M.K."/>
            <person name="Emerson J.B."/>
            <person name="Anantharaman K."/>
            <person name="Thomas B.C."/>
            <person name="Malmstrom R."/>
            <person name="Stieglmeier M."/>
            <person name="Klingl A."/>
            <person name="Woyke T."/>
            <person name="Ryan C.M."/>
            <person name="Banfield J.F."/>
        </authorList>
    </citation>
    <scope>NUCLEOTIDE SEQUENCE [LARGE SCALE GENOMIC DNA]</scope>
</reference>